<dbReference type="HOGENOM" id="CLU_060314_0_0_11"/>
<dbReference type="OrthoDB" id="149709at2"/>
<dbReference type="Gene3D" id="3.40.630.30">
    <property type="match status" value="1"/>
</dbReference>
<dbReference type="Pfam" id="PF00583">
    <property type="entry name" value="Acetyltransf_1"/>
    <property type="match status" value="1"/>
</dbReference>
<gene>
    <name evidence="2" type="ORF">SacglDRAFT_02901</name>
</gene>
<keyword evidence="2" id="KW-0808">Transferase</keyword>
<dbReference type="Proteomes" id="UP000005087">
    <property type="component" value="Chromosome"/>
</dbReference>
<dbReference type="PROSITE" id="PS51186">
    <property type="entry name" value="GNAT"/>
    <property type="match status" value="1"/>
</dbReference>
<dbReference type="GO" id="GO:0016747">
    <property type="term" value="F:acyltransferase activity, transferring groups other than amino-acyl groups"/>
    <property type="evidence" value="ECO:0007669"/>
    <property type="project" value="InterPro"/>
</dbReference>
<feature type="domain" description="N-acetyltransferase" evidence="1">
    <location>
        <begin position="138"/>
        <end position="292"/>
    </location>
</feature>
<evidence type="ECO:0000259" key="1">
    <source>
        <dbReference type="PROSITE" id="PS51186"/>
    </source>
</evidence>
<evidence type="ECO:0000313" key="2">
    <source>
        <dbReference type="EMBL" id="EIE99784.1"/>
    </source>
</evidence>
<dbReference type="InterPro" id="IPR000182">
    <property type="entry name" value="GNAT_dom"/>
</dbReference>
<accession>I1D4B0</accession>
<reference evidence="3" key="2">
    <citation type="submission" date="2012-01" db="EMBL/GenBank/DDBJ databases">
        <title>Noncontiguous Finished sequence of chromosome of Saccharomonospora glauca K62.</title>
        <authorList>
            <consortium name="US DOE Joint Genome Institute"/>
            <person name="Lucas S."/>
            <person name="Han J."/>
            <person name="Lapidus A."/>
            <person name="Cheng J.-F."/>
            <person name="Goodwin L."/>
            <person name="Pitluck S."/>
            <person name="Peters L."/>
            <person name="Mikhailova N."/>
            <person name="Held B."/>
            <person name="Detter J.C."/>
            <person name="Han C."/>
            <person name="Tapia R."/>
            <person name="Land M."/>
            <person name="Hauser L."/>
            <person name="Kyrpides N."/>
            <person name="Ivanova N."/>
            <person name="Pagani I."/>
            <person name="Brambilla E.-M."/>
            <person name="Klenk H.-P."/>
            <person name="Woyke T."/>
        </authorList>
    </citation>
    <scope>NUCLEOTIDE SEQUENCE [LARGE SCALE GENOMIC DNA]</scope>
    <source>
        <strain evidence="3">K62</strain>
    </source>
</reference>
<dbReference type="STRING" id="928724.SacglDRAFT_02901"/>
<dbReference type="SUPFAM" id="SSF55729">
    <property type="entry name" value="Acyl-CoA N-acyltransferases (Nat)"/>
    <property type="match status" value="1"/>
</dbReference>
<dbReference type="EMBL" id="CM001484">
    <property type="protein sequence ID" value="EIE99784.1"/>
    <property type="molecule type" value="Genomic_DNA"/>
</dbReference>
<organism evidence="2 3">
    <name type="scientific">Saccharomonospora glauca K62</name>
    <dbReference type="NCBI Taxonomy" id="928724"/>
    <lineage>
        <taxon>Bacteria</taxon>
        <taxon>Bacillati</taxon>
        <taxon>Actinomycetota</taxon>
        <taxon>Actinomycetes</taxon>
        <taxon>Pseudonocardiales</taxon>
        <taxon>Pseudonocardiaceae</taxon>
        <taxon>Saccharomonospora</taxon>
    </lineage>
</organism>
<dbReference type="RefSeq" id="WP_005465485.1">
    <property type="nucleotide sequence ID" value="NZ_CM001484.1"/>
</dbReference>
<reference evidence="2 3" key="1">
    <citation type="submission" date="2011-09" db="EMBL/GenBank/DDBJ databases">
        <authorList>
            <consortium name="US DOE Joint Genome Institute (JGI-PGF)"/>
            <person name="Lucas S."/>
            <person name="Han J."/>
            <person name="Lapidus A."/>
            <person name="Cheng J.-F."/>
            <person name="Goodwin L."/>
            <person name="Pitluck S."/>
            <person name="Peters L."/>
            <person name="Land M.L."/>
            <person name="Hauser L."/>
            <person name="Brambilla E."/>
            <person name="Klenk H.-P."/>
            <person name="Woyke T.J."/>
        </authorList>
    </citation>
    <scope>NUCLEOTIDE SEQUENCE [LARGE SCALE GENOMIC DNA]</scope>
    <source>
        <strain evidence="2 3">K62</strain>
    </source>
</reference>
<proteinExistence type="predicted"/>
<dbReference type="AlphaFoldDB" id="I1D4B0"/>
<dbReference type="CDD" id="cd04301">
    <property type="entry name" value="NAT_SF"/>
    <property type="match status" value="1"/>
</dbReference>
<protein>
    <submittedName>
        <fullName evidence="2">Acetyltransferase</fullName>
    </submittedName>
</protein>
<dbReference type="eggNOG" id="COG1247">
    <property type="taxonomic scope" value="Bacteria"/>
</dbReference>
<evidence type="ECO:0000313" key="3">
    <source>
        <dbReference type="Proteomes" id="UP000005087"/>
    </source>
</evidence>
<keyword evidence="3" id="KW-1185">Reference proteome</keyword>
<name>I1D4B0_9PSEU</name>
<dbReference type="InterPro" id="IPR016181">
    <property type="entry name" value="Acyl_CoA_acyltransferase"/>
</dbReference>
<sequence length="292" mass="31372">MTDPSGLVAAQTQRHASLDPLLPPTTVPDRGDMLVATLARGTQVAGLLDIRTERGRRVWALTPLLGDHGGEGMEAVLRALRARLDRTPVPADSVCTLAWPSLDADCTRPLLDHGLVPVLALGVRVGATPRNPSGAASVAVRRSSSRDAGAVARLVRRAEPSQRCSSLVPKSFLDGTSPGSEWMAESGSRTGEPLAGMMRLGEAHRRTPGFASLLPEGNWGWIVRLLVDPRKRGRGVGGALVAAAHDVFARRGLERSLTWYSPLDSPAAAFWHRQGYRPLWTVWQCEPASALR</sequence>